<comment type="similarity">
    <text evidence="2">Belongs to the SURF6 family.</text>
</comment>
<feature type="compositionally biased region" description="Basic residues" evidence="4">
    <location>
        <begin position="265"/>
        <end position="276"/>
    </location>
</feature>
<dbReference type="PANTHER" id="PTHR14369">
    <property type="entry name" value="SURFEIT LOCUS PROTEIN 6"/>
    <property type="match status" value="1"/>
</dbReference>
<gene>
    <name evidence="6" type="ORF">IPOD504_LOCUS14335</name>
</gene>
<feature type="compositionally biased region" description="Basic and acidic residues" evidence="4">
    <location>
        <begin position="232"/>
        <end position="264"/>
    </location>
</feature>
<evidence type="ECO:0000313" key="7">
    <source>
        <dbReference type="Proteomes" id="UP000837857"/>
    </source>
</evidence>
<feature type="region of interest" description="Disordered" evidence="4">
    <location>
        <begin position="232"/>
        <end position="276"/>
    </location>
</feature>
<reference evidence="6" key="1">
    <citation type="submission" date="2022-03" db="EMBL/GenBank/DDBJ databases">
        <authorList>
            <person name="Martin H S."/>
        </authorList>
    </citation>
    <scope>NUCLEOTIDE SEQUENCE</scope>
</reference>
<name>A0ABN8IWS4_9NEOP</name>
<evidence type="ECO:0000259" key="5">
    <source>
        <dbReference type="Pfam" id="PF04935"/>
    </source>
</evidence>
<comment type="subcellular location">
    <subcellularLocation>
        <location evidence="1">Nucleus</location>
    </subcellularLocation>
</comment>
<feature type="compositionally biased region" description="Polar residues" evidence="4">
    <location>
        <begin position="112"/>
        <end position="126"/>
    </location>
</feature>
<sequence>MTLHKKVIKSKNLKNELAKELHFLKNVFSSLSIPIHSKDNDTNDDFEITNDGDLDIKKDFPKRASSIVELEEKLQKLKSQNNFHLKSKLAKKSINSKLNKKLKKKERASKTPAKSSTDYQTNNKQANMDKTNISTAKPIFNNEGKLVFSKFDFANFGRKEKGAKMHKDPKKILDEMKQQENKFRQLQDTDCADKVQEIKAKMAWKNILQKAEGQKVKDDPILLKKSIKRMEQKKKVSKKQWENRVKNVEQKKEERQNKRKENISKKKKEKKSKIVKTAIKRGRVVI</sequence>
<feature type="region of interest" description="Disordered" evidence="4">
    <location>
        <begin position="88"/>
        <end position="126"/>
    </location>
</feature>
<dbReference type="Proteomes" id="UP000837857">
    <property type="component" value="Chromosome 5"/>
</dbReference>
<feature type="non-terminal residue" evidence="6">
    <location>
        <position position="1"/>
    </location>
</feature>
<dbReference type="InterPro" id="IPR029190">
    <property type="entry name" value="Rrp14/SURF6_C"/>
</dbReference>
<organism evidence="6 7">
    <name type="scientific">Iphiclides podalirius</name>
    <name type="common">scarce swallowtail</name>
    <dbReference type="NCBI Taxonomy" id="110791"/>
    <lineage>
        <taxon>Eukaryota</taxon>
        <taxon>Metazoa</taxon>
        <taxon>Ecdysozoa</taxon>
        <taxon>Arthropoda</taxon>
        <taxon>Hexapoda</taxon>
        <taxon>Insecta</taxon>
        <taxon>Pterygota</taxon>
        <taxon>Neoptera</taxon>
        <taxon>Endopterygota</taxon>
        <taxon>Lepidoptera</taxon>
        <taxon>Glossata</taxon>
        <taxon>Ditrysia</taxon>
        <taxon>Papilionoidea</taxon>
        <taxon>Papilionidae</taxon>
        <taxon>Papilioninae</taxon>
        <taxon>Iphiclides</taxon>
    </lineage>
</organism>
<dbReference type="Pfam" id="PF04935">
    <property type="entry name" value="SURF6"/>
    <property type="match status" value="1"/>
</dbReference>
<protein>
    <recommendedName>
        <fullName evidence="5">Ribosomal RNA-processing protein 14/surfeit locus protein 6 C-terminal domain-containing protein</fullName>
    </recommendedName>
</protein>
<feature type="domain" description="Ribosomal RNA-processing protein 14/surfeit locus protein 6 C-terminal" evidence="5">
    <location>
        <begin position="95"/>
        <end position="273"/>
    </location>
</feature>
<feature type="compositionally biased region" description="Basic residues" evidence="4">
    <location>
        <begin position="98"/>
        <end position="107"/>
    </location>
</feature>
<dbReference type="PANTHER" id="PTHR14369:SF0">
    <property type="entry name" value="SURFEIT LOCUS PROTEIN 6"/>
    <property type="match status" value="1"/>
</dbReference>
<dbReference type="InterPro" id="IPR007019">
    <property type="entry name" value="SURF6"/>
</dbReference>
<keyword evidence="7" id="KW-1185">Reference proteome</keyword>
<evidence type="ECO:0000256" key="1">
    <source>
        <dbReference type="ARBA" id="ARBA00004123"/>
    </source>
</evidence>
<evidence type="ECO:0000256" key="2">
    <source>
        <dbReference type="ARBA" id="ARBA00005904"/>
    </source>
</evidence>
<dbReference type="EMBL" id="OW152817">
    <property type="protein sequence ID" value="CAH2068453.1"/>
    <property type="molecule type" value="Genomic_DNA"/>
</dbReference>
<evidence type="ECO:0000313" key="6">
    <source>
        <dbReference type="EMBL" id="CAH2068453.1"/>
    </source>
</evidence>
<evidence type="ECO:0000256" key="4">
    <source>
        <dbReference type="SAM" id="MobiDB-lite"/>
    </source>
</evidence>
<keyword evidence="3" id="KW-0539">Nucleus</keyword>
<accession>A0ABN8IWS4</accession>
<proteinExistence type="inferred from homology"/>
<evidence type="ECO:0000256" key="3">
    <source>
        <dbReference type="ARBA" id="ARBA00023242"/>
    </source>
</evidence>